<dbReference type="HOGENOM" id="CLU_153917_1_0_9"/>
<dbReference type="eggNOG" id="ENOG5032YKX">
    <property type="taxonomic scope" value="Bacteria"/>
</dbReference>
<dbReference type="KEGG" id="pth:PTH_2693"/>
<organism evidence="2 3">
    <name type="scientific">Pelotomaculum thermopropionicum (strain DSM 13744 / JCM 10971 / SI)</name>
    <dbReference type="NCBI Taxonomy" id="370438"/>
    <lineage>
        <taxon>Bacteria</taxon>
        <taxon>Bacillati</taxon>
        <taxon>Bacillota</taxon>
        <taxon>Clostridia</taxon>
        <taxon>Eubacteriales</taxon>
        <taxon>Desulfotomaculaceae</taxon>
        <taxon>Pelotomaculum</taxon>
    </lineage>
</organism>
<dbReference type="InterPro" id="IPR053830">
    <property type="entry name" value="DUF6922"/>
</dbReference>
<gene>
    <name evidence="2" type="ordered locus">PTH_2693</name>
</gene>
<reference evidence="3" key="1">
    <citation type="journal article" date="2008" name="Genome Res.">
        <title>The genome of Pelotomaculum thermopropionicum reveals niche-associated evolution in anaerobic microbiota.</title>
        <authorList>
            <person name="Kosaka T."/>
            <person name="Kato S."/>
            <person name="Shimoyama T."/>
            <person name="Ishii S."/>
            <person name="Abe T."/>
            <person name="Watanabe K."/>
        </authorList>
    </citation>
    <scope>NUCLEOTIDE SEQUENCE [LARGE SCALE GENOMIC DNA]</scope>
    <source>
        <strain evidence="3">DSM 13744 / JCM 10971 / SI</strain>
    </source>
</reference>
<dbReference type="STRING" id="370438.PTH_2693"/>
<feature type="domain" description="DUF6922" evidence="1">
    <location>
        <begin position="28"/>
        <end position="78"/>
    </location>
</feature>
<accession>A5CYS1</accession>
<protein>
    <recommendedName>
        <fullName evidence="1">DUF6922 domain-containing protein</fullName>
    </recommendedName>
</protein>
<sequence length="117" mass="13446">MPPGVVYISIWRKAGCFVDASGGVPGWLKSYFWDVNIRDLDLKANRIFIIERLLNEGNHAAVRWLFRTYSEGDVKEAVLKSRGLSMKTARCWQNYFGLREEEMRCFGTSSTGLKKSF</sequence>
<dbReference type="Proteomes" id="UP000006556">
    <property type="component" value="Chromosome"/>
</dbReference>
<dbReference type="AlphaFoldDB" id="A5CYS1"/>
<evidence type="ECO:0000313" key="2">
    <source>
        <dbReference type="EMBL" id="BAF60874.1"/>
    </source>
</evidence>
<dbReference type="Pfam" id="PF21956">
    <property type="entry name" value="DUF6922"/>
    <property type="match status" value="1"/>
</dbReference>
<keyword evidence="3" id="KW-1185">Reference proteome</keyword>
<name>A5CYS1_PELTS</name>
<proteinExistence type="predicted"/>
<evidence type="ECO:0000259" key="1">
    <source>
        <dbReference type="Pfam" id="PF21956"/>
    </source>
</evidence>
<evidence type="ECO:0000313" key="3">
    <source>
        <dbReference type="Proteomes" id="UP000006556"/>
    </source>
</evidence>
<dbReference type="EMBL" id="AP009389">
    <property type="protein sequence ID" value="BAF60874.1"/>
    <property type="molecule type" value="Genomic_DNA"/>
</dbReference>